<feature type="compositionally biased region" description="Basic and acidic residues" evidence="1">
    <location>
        <begin position="110"/>
        <end position="119"/>
    </location>
</feature>
<dbReference type="OrthoDB" id="10515103at2759"/>
<feature type="compositionally biased region" description="Polar residues" evidence="1">
    <location>
        <begin position="120"/>
        <end position="130"/>
    </location>
</feature>
<accession>A0A0P1BH50</accession>
<reference evidence="3" key="1">
    <citation type="submission" date="2014-09" db="EMBL/GenBank/DDBJ databases">
        <authorList>
            <person name="Sharma Rahul"/>
            <person name="Thines Marco"/>
        </authorList>
    </citation>
    <scope>NUCLEOTIDE SEQUENCE [LARGE SCALE GENOMIC DNA]</scope>
</reference>
<sequence length="571" mass="63202">MRTTRGLVALAITFVATSSFVLSSPDSAYLYLQRASQLMFSSLKPFGLPGIGGFEEGLLSKRAQIDKSECCNDNSVECCEYVPLKRDLIPVAHGQSSMPLLQRAIATEPSKGEEERRSETPSTLATLQSRETSGVLVAKRSKTPEELIACCKDGIGPCCDEPFPPKNFMAVATIQTREVRRAETSGVLVAKRSKTPEELIPLTPCCNNGVGPCCDEPFPPKNFMAVATTQAREVRRAETSGALVAKRSNTPEELVSCCKNGVGPCCGEEPPPPQNFMAVATAQTREVRRAETPEPYSICCNEQTDECYEFPPPLPKFNKMPERRDVQLKEPQNGALMVRGGRPEKRQSTAAPQGLEVNRQVKRDSLDSRKRGPSTSSFAGLMTKDLVYPAKELGDRSPATDLTRRETLEPRLVPNPCCYPVMHKCCKKNARRGLELTTERQVPTAELESRLTDGKPSTDLILSKRDKLEPRLEVIPCCFQKTGSCCPPRRRFYEIADLVKRVAAHDVVRLRSSTGPAVKRDVDREDEEEKTSARRQDSGVPSAKDESQNTKRSSLQKRMLGADVQQESEYR</sequence>
<evidence type="ECO:0000313" key="2">
    <source>
        <dbReference type="EMBL" id="CEH15533.1"/>
    </source>
</evidence>
<name>A0A0P1BH50_9BASI</name>
<protein>
    <submittedName>
        <fullName evidence="2">Uncharacterized protein</fullName>
    </submittedName>
</protein>
<dbReference type="AlphaFoldDB" id="A0A0P1BH50"/>
<organism evidence="2 3">
    <name type="scientific">Ceraceosorus bombacis</name>
    <dbReference type="NCBI Taxonomy" id="401625"/>
    <lineage>
        <taxon>Eukaryota</taxon>
        <taxon>Fungi</taxon>
        <taxon>Dikarya</taxon>
        <taxon>Basidiomycota</taxon>
        <taxon>Ustilaginomycotina</taxon>
        <taxon>Exobasidiomycetes</taxon>
        <taxon>Ceraceosorales</taxon>
        <taxon>Ceraceosoraceae</taxon>
        <taxon>Ceraceosorus</taxon>
    </lineage>
</organism>
<proteinExistence type="predicted"/>
<feature type="region of interest" description="Disordered" evidence="1">
    <location>
        <begin position="331"/>
        <end position="380"/>
    </location>
</feature>
<evidence type="ECO:0000256" key="1">
    <source>
        <dbReference type="SAM" id="MobiDB-lite"/>
    </source>
</evidence>
<feature type="region of interest" description="Disordered" evidence="1">
    <location>
        <begin position="515"/>
        <end position="571"/>
    </location>
</feature>
<dbReference type="EMBL" id="CCYA01000264">
    <property type="protein sequence ID" value="CEH15533.1"/>
    <property type="molecule type" value="Genomic_DNA"/>
</dbReference>
<keyword evidence="3" id="KW-1185">Reference proteome</keyword>
<feature type="compositionally biased region" description="Basic and acidic residues" evidence="1">
    <location>
        <begin position="359"/>
        <end position="370"/>
    </location>
</feature>
<evidence type="ECO:0000313" key="3">
    <source>
        <dbReference type="Proteomes" id="UP000054845"/>
    </source>
</evidence>
<feature type="compositionally biased region" description="Basic and acidic residues" evidence="1">
    <location>
        <begin position="530"/>
        <end position="549"/>
    </location>
</feature>
<dbReference type="Proteomes" id="UP000054845">
    <property type="component" value="Unassembled WGS sequence"/>
</dbReference>
<feature type="region of interest" description="Disordered" evidence="1">
    <location>
        <begin position="107"/>
        <end position="130"/>
    </location>
</feature>